<dbReference type="Proteomes" id="UP000194003">
    <property type="component" value="Unassembled WGS sequence"/>
</dbReference>
<feature type="domain" description="PAS" evidence="2">
    <location>
        <begin position="155"/>
        <end position="191"/>
    </location>
</feature>
<feature type="domain" description="PAS" evidence="2">
    <location>
        <begin position="22"/>
        <end position="93"/>
    </location>
</feature>
<feature type="domain" description="GGDEF" evidence="5">
    <location>
        <begin position="441"/>
        <end position="574"/>
    </location>
</feature>
<dbReference type="STRING" id="1434232.MAIT1_01802"/>
<evidence type="ECO:0000259" key="2">
    <source>
        <dbReference type="PROSITE" id="PS50112"/>
    </source>
</evidence>
<dbReference type="InterPro" id="IPR052155">
    <property type="entry name" value="Biofilm_reg_signaling"/>
</dbReference>
<evidence type="ECO:0000259" key="3">
    <source>
        <dbReference type="PROSITE" id="PS50113"/>
    </source>
</evidence>
<accession>A0A1Y2K187</accession>
<dbReference type="SUPFAM" id="SSF55073">
    <property type="entry name" value="Nucleotide cyclase"/>
    <property type="match status" value="1"/>
</dbReference>
<dbReference type="InterPro" id="IPR013656">
    <property type="entry name" value="PAS_4"/>
</dbReference>
<dbReference type="SUPFAM" id="SSF55785">
    <property type="entry name" value="PYP-like sensor domain (PAS domain)"/>
    <property type="match status" value="3"/>
</dbReference>
<dbReference type="Gene3D" id="3.30.450.20">
    <property type="entry name" value="PAS domain"/>
    <property type="match status" value="3"/>
</dbReference>
<dbReference type="AlphaFoldDB" id="A0A1Y2K187"/>
<dbReference type="InterPro" id="IPR001610">
    <property type="entry name" value="PAC"/>
</dbReference>
<dbReference type="Pfam" id="PF00990">
    <property type="entry name" value="GGDEF"/>
    <property type="match status" value="1"/>
</dbReference>
<dbReference type="GO" id="GO:0071732">
    <property type="term" value="P:cellular response to nitric oxide"/>
    <property type="evidence" value="ECO:0007669"/>
    <property type="project" value="UniProtKB-ARBA"/>
</dbReference>
<organism evidence="6 7">
    <name type="scientific">Magnetofaba australis IT-1</name>
    <dbReference type="NCBI Taxonomy" id="1434232"/>
    <lineage>
        <taxon>Bacteria</taxon>
        <taxon>Pseudomonadati</taxon>
        <taxon>Pseudomonadota</taxon>
        <taxon>Magnetococcia</taxon>
        <taxon>Magnetococcales</taxon>
        <taxon>Magnetococcaceae</taxon>
        <taxon>Magnetofaba</taxon>
    </lineage>
</organism>
<dbReference type="CDD" id="cd01949">
    <property type="entry name" value="GGDEF"/>
    <property type="match status" value="1"/>
</dbReference>
<name>A0A1Y2K187_9PROT</name>
<reference evidence="6 7" key="1">
    <citation type="journal article" date="2016" name="BMC Genomics">
        <title>Combined genomic and structural analyses of a cultured magnetotactic bacterium reveals its niche adaptation to a dynamic environment.</title>
        <authorList>
            <person name="Araujo A.C."/>
            <person name="Morillo V."/>
            <person name="Cypriano J."/>
            <person name="Teixeira L.C."/>
            <person name="Leao P."/>
            <person name="Lyra S."/>
            <person name="Almeida L.G."/>
            <person name="Bazylinski D.A."/>
            <person name="Vasconcellos A.T."/>
            <person name="Abreu F."/>
            <person name="Lins U."/>
        </authorList>
    </citation>
    <scope>NUCLEOTIDE SEQUENCE [LARGE SCALE GENOMIC DNA]</scope>
    <source>
        <strain evidence="6 7">IT-1</strain>
    </source>
</reference>
<dbReference type="SUPFAM" id="SSF141868">
    <property type="entry name" value="EAL domain-like"/>
    <property type="match status" value="1"/>
</dbReference>
<protein>
    <submittedName>
        <fullName evidence="6">Putative PAS/PAC sensor-containing diguanylate cyclase/phosphodiesterase</fullName>
    </submittedName>
</protein>
<dbReference type="Pfam" id="PF00989">
    <property type="entry name" value="PAS"/>
    <property type="match status" value="1"/>
</dbReference>
<evidence type="ECO:0000313" key="7">
    <source>
        <dbReference type="Proteomes" id="UP000194003"/>
    </source>
</evidence>
<sequence>MASHVNLLRDASEENLPATLKNMQQALPILDIVKTIILAIDRKGRIIYLNPTGHQLLGHEIGALIGRDWFDVAISPNRRQQTREALARIVRDNTELNHYVEHDVVCADGRMRLIAWHNTVVREADGEVCGVFCSGADITDQRDARIALRMADLSINSAREAIFWLTEEGRIHFINAAAAVLLGRPRGQLVDMRLSELEEGLDEAGWQARWERLQQSGSWTLEGLWRNARGVGVPVESNAAHIRFEGVDYALVVARDIRQRRDAEEKLHTVAQTFHQAMMDAEDHVALTRKAFASAIEGVVVVGADGYIESVNPAFTEITGYSAEEALDSSPALLHHDHHGQGFFNAMWEEIERTGSWVGEVWNRRRDGESFPQRLALTAIRGSDGEINHYVAVIHDMTELRRSEQELHMQTFYDALTGLPNRSLFKDRLAHSLRQASRMNEQMAILFVNLDLFKKINDSLGHACGDELLRLIAGRFKSRLRDGDTACRLGGDEFAVLIENLEQAQDAVMVTQKLFDAVEQPFQIRGHEAHITLSVGISLYPADGEDAEALLRTADMAMTRAKQAGRNNFQFYTAAMDTQALERLRIENQLRHALVNEEFVLHYQPKVELSSGRVVSMEALVRWQKPDGAMVPPGVFIPVAEETALIGPMGDWILRAACLQTRQWVESGYDHLRVAVNISARQFQQRDFVQQVQAVLEDTGLNPRHLELEITESLMMVDVEQAIESLSQLKALGLCMSVDDFGTGYSSLSYLKRFPIHALKIDQSFVREITTDADDAAIVSAIVSMAHNLNLEVVAEGVETAEHLEFLKKLQCEEIQGYYFSKPLDAKAFTELLKSGRSL</sequence>
<dbReference type="SMART" id="SM00052">
    <property type="entry name" value="EAL"/>
    <property type="match status" value="1"/>
</dbReference>
<evidence type="ECO:0000256" key="1">
    <source>
        <dbReference type="ARBA" id="ARBA00051114"/>
    </source>
</evidence>
<dbReference type="InterPro" id="IPR000160">
    <property type="entry name" value="GGDEF_dom"/>
</dbReference>
<feature type="domain" description="PAC" evidence="3">
    <location>
        <begin position="98"/>
        <end position="150"/>
    </location>
</feature>
<dbReference type="InterPro" id="IPR001633">
    <property type="entry name" value="EAL_dom"/>
</dbReference>
<dbReference type="GO" id="GO:0071111">
    <property type="term" value="F:cyclic-guanylate-specific phosphodiesterase activity"/>
    <property type="evidence" value="ECO:0007669"/>
    <property type="project" value="UniProtKB-EC"/>
</dbReference>
<dbReference type="InterPro" id="IPR029787">
    <property type="entry name" value="Nucleotide_cyclase"/>
</dbReference>
<dbReference type="FunFam" id="3.30.70.270:FF:000001">
    <property type="entry name" value="Diguanylate cyclase domain protein"/>
    <property type="match status" value="1"/>
</dbReference>
<dbReference type="InterPro" id="IPR000700">
    <property type="entry name" value="PAS-assoc_C"/>
</dbReference>
<feature type="domain" description="PAC" evidence="3">
    <location>
        <begin position="357"/>
        <end position="409"/>
    </location>
</feature>
<dbReference type="NCBIfam" id="TIGR00254">
    <property type="entry name" value="GGDEF"/>
    <property type="match status" value="1"/>
</dbReference>
<dbReference type="FunFam" id="3.20.20.450:FF:000001">
    <property type="entry name" value="Cyclic di-GMP phosphodiesterase yahA"/>
    <property type="match status" value="1"/>
</dbReference>
<dbReference type="InterPro" id="IPR013767">
    <property type="entry name" value="PAS_fold"/>
</dbReference>
<dbReference type="PROSITE" id="PS50887">
    <property type="entry name" value="GGDEF"/>
    <property type="match status" value="1"/>
</dbReference>
<proteinExistence type="predicted"/>
<dbReference type="RefSeq" id="WP_085444027.1">
    <property type="nucleotide sequence ID" value="NZ_LVJN01000020.1"/>
</dbReference>
<dbReference type="InterPro" id="IPR035965">
    <property type="entry name" value="PAS-like_dom_sf"/>
</dbReference>
<comment type="catalytic activity">
    <reaction evidence="1">
        <text>3',3'-c-di-GMP + H2O = 5'-phosphoguanylyl(3'-&gt;5')guanosine + H(+)</text>
        <dbReference type="Rhea" id="RHEA:24902"/>
        <dbReference type="ChEBI" id="CHEBI:15377"/>
        <dbReference type="ChEBI" id="CHEBI:15378"/>
        <dbReference type="ChEBI" id="CHEBI:58754"/>
        <dbReference type="ChEBI" id="CHEBI:58805"/>
        <dbReference type="EC" id="3.1.4.52"/>
    </reaction>
    <physiologicalReaction direction="left-to-right" evidence="1">
        <dbReference type="Rhea" id="RHEA:24903"/>
    </physiologicalReaction>
</comment>
<dbReference type="InterPro" id="IPR000014">
    <property type="entry name" value="PAS"/>
</dbReference>
<dbReference type="EMBL" id="LVJN01000020">
    <property type="protein sequence ID" value="OSM01768.1"/>
    <property type="molecule type" value="Genomic_DNA"/>
</dbReference>
<dbReference type="NCBIfam" id="TIGR00229">
    <property type="entry name" value="sensory_box"/>
    <property type="match status" value="3"/>
</dbReference>
<evidence type="ECO:0000313" key="6">
    <source>
        <dbReference type="EMBL" id="OSM01768.1"/>
    </source>
</evidence>
<feature type="domain" description="PAS" evidence="2">
    <location>
        <begin position="284"/>
        <end position="337"/>
    </location>
</feature>
<dbReference type="Pfam" id="PF08448">
    <property type="entry name" value="PAS_4"/>
    <property type="match status" value="1"/>
</dbReference>
<dbReference type="PANTHER" id="PTHR44757:SF2">
    <property type="entry name" value="BIOFILM ARCHITECTURE MAINTENANCE PROTEIN MBAA"/>
    <property type="match status" value="1"/>
</dbReference>
<dbReference type="InterPro" id="IPR035919">
    <property type="entry name" value="EAL_sf"/>
</dbReference>
<keyword evidence="7" id="KW-1185">Reference proteome</keyword>
<dbReference type="PROSITE" id="PS50112">
    <property type="entry name" value="PAS"/>
    <property type="match status" value="3"/>
</dbReference>
<dbReference type="SMART" id="SM00086">
    <property type="entry name" value="PAC"/>
    <property type="match status" value="3"/>
</dbReference>
<dbReference type="PROSITE" id="PS50883">
    <property type="entry name" value="EAL"/>
    <property type="match status" value="1"/>
</dbReference>
<dbReference type="CDD" id="cd01948">
    <property type="entry name" value="EAL"/>
    <property type="match status" value="1"/>
</dbReference>
<feature type="domain" description="EAL" evidence="4">
    <location>
        <begin position="583"/>
        <end position="837"/>
    </location>
</feature>
<comment type="caution">
    <text evidence="6">The sequence shown here is derived from an EMBL/GenBank/DDBJ whole genome shotgun (WGS) entry which is preliminary data.</text>
</comment>
<dbReference type="SMART" id="SM00267">
    <property type="entry name" value="GGDEF"/>
    <property type="match status" value="1"/>
</dbReference>
<dbReference type="Pfam" id="PF00563">
    <property type="entry name" value="EAL"/>
    <property type="match status" value="1"/>
</dbReference>
<evidence type="ECO:0000259" key="5">
    <source>
        <dbReference type="PROSITE" id="PS50887"/>
    </source>
</evidence>
<dbReference type="Gene3D" id="3.20.20.450">
    <property type="entry name" value="EAL domain"/>
    <property type="match status" value="1"/>
</dbReference>
<dbReference type="CDD" id="cd00130">
    <property type="entry name" value="PAS"/>
    <property type="match status" value="3"/>
</dbReference>
<dbReference type="Gene3D" id="3.30.70.270">
    <property type="match status" value="1"/>
</dbReference>
<dbReference type="InterPro" id="IPR043128">
    <property type="entry name" value="Rev_trsase/Diguanyl_cyclase"/>
</dbReference>
<evidence type="ECO:0000259" key="4">
    <source>
        <dbReference type="PROSITE" id="PS50883"/>
    </source>
</evidence>
<dbReference type="SMART" id="SM00091">
    <property type="entry name" value="PAS"/>
    <property type="match status" value="3"/>
</dbReference>
<dbReference type="PANTHER" id="PTHR44757">
    <property type="entry name" value="DIGUANYLATE CYCLASE DGCP"/>
    <property type="match status" value="1"/>
</dbReference>
<dbReference type="Pfam" id="PF13426">
    <property type="entry name" value="PAS_9"/>
    <property type="match status" value="1"/>
</dbReference>
<gene>
    <name evidence="6" type="ORF">MAIT1_01802</name>
</gene>
<dbReference type="OrthoDB" id="7251575at2"/>
<dbReference type="PROSITE" id="PS50113">
    <property type="entry name" value="PAC"/>
    <property type="match status" value="2"/>
</dbReference>